<feature type="coiled-coil region" evidence="1">
    <location>
        <begin position="136"/>
        <end position="163"/>
    </location>
</feature>
<gene>
    <name evidence="2" type="ORF">BYL167_LOCUS55670</name>
</gene>
<evidence type="ECO:0000313" key="2">
    <source>
        <dbReference type="EMBL" id="CAF5010001.1"/>
    </source>
</evidence>
<accession>A0A8S3DGP6</accession>
<proteinExistence type="predicted"/>
<sequence>MINPNGQEKFIGSKENGNISTATACISKEGKKSELRELKTQLKHGLQMCKMKDMTQIGERMKRTEERIQQYYDENRVNEAEQETTYLNELKQLKVLSEEISLKITVFFSKAIDQLNLSELENRLKYGLEKCKIKDVIELTERIKRTERRIDEYEDQDRRDEVEQEMNYLRDLEKLQRIVKEIFFRKSNETTSINNDNT</sequence>
<name>A0A8S3DGP6_9BILA</name>
<keyword evidence="1" id="KW-0175">Coiled coil</keyword>
<reference evidence="2" key="1">
    <citation type="submission" date="2021-02" db="EMBL/GenBank/DDBJ databases">
        <authorList>
            <person name="Nowell W R."/>
        </authorList>
    </citation>
    <scope>NUCLEOTIDE SEQUENCE</scope>
</reference>
<evidence type="ECO:0000256" key="1">
    <source>
        <dbReference type="SAM" id="Coils"/>
    </source>
</evidence>
<protein>
    <submittedName>
        <fullName evidence="2">Uncharacterized protein</fullName>
    </submittedName>
</protein>
<dbReference type="Proteomes" id="UP000681967">
    <property type="component" value="Unassembled WGS sequence"/>
</dbReference>
<feature type="non-terminal residue" evidence="2">
    <location>
        <position position="198"/>
    </location>
</feature>
<dbReference type="EMBL" id="CAJOBH010210552">
    <property type="protein sequence ID" value="CAF5010001.1"/>
    <property type="molecule type" value="Genomic_DNA"/>
</dbReference>
<feature type="coiled-coil region" evidence="1">
    <location>
        <begin position="54"/>
        <end position="81"/>
    </location>
</feature>
<dbReference type="AlphaFoldDB" id="A0A8S3DGP6"/>
<evidence type="ECO:0000313" key="3">
    <source>
        <dbReference type="Proteomes" id="UP000681967"/>
    </source>
</evidence>
<comment type="caution">
    <text evidence="2">The sequence shown here is derived from an EMBL/GenBank/DDBJ whole genome shotgun (WGS) entry which is preliminary data.</text>
</comment>
<organism evidence="2 3">
    <name type="scientific">Rotaria magnacalcarata</name>
    <dbReference type="NCBI Taxonomy" id="392030"/>
    <lineage>
        <taxon>Eukaryota</taxon>
        <taxon>Metazoa</taxon>
        <taxon>Spiralia</taxon>
        <taxon>Gnathifera</taxon>
        <taxon>Rotifera</taxon>
        <taxon>Eurotatoria</taxon>
        <taxon>Bdelloidea</taxon>
        <taxon>Philodinida</taxon>
        <taxon>Philodinidae</taxon>
        <taxon>Rotaria</taxon>
    </lineage>
</organism>